<gene>
    <name evidence="1" type="primary">eutB</name>
    <name evidence="3" type="ORF">G8E10_21660</name>
</gene>
<dbReference type="InterPro" id="IPR044941">
    <property type="entry name" value="EutB_N_sf"/>
</dbReference>
<organism evidence="3 4">
    <name type="scientific">Ferranicluibacter rubi</name>
    <dbReference type="NCBI Taxonomy" id="2715133"/>
    <lineage>
        <taxon>Bacteria</taxon>
        <taxon>Pseudomonadati</taxon>
        <taxon>Pseudomonadota</taxon>
        <taxon>Alphaproteobacteria</taxon>
        <taxon>Hyphomicrobiales</taxon>
        <taxon>Rhizobiaceae</taxon>
        <taxon>Ferranicluibacter</taxon>
    </lineage>
</organism>
<dbReference type="GO" id="GO:0005829">
    <property type="term" value="C:cytosol"/>
    <property type="evidence" value="ECO:0007669"/>
    <property type="project" value="TreeGrafter"/>
</dbReference>
<comment type="subunit">
    <text evidence="1">The basic unit is a heterodimer which dimerizes to form tetramers. The heterotetramers trimerize; 6 large subunits form a core ring with 6 small subunits projecting outwards.</text>
</comment>
<dbReference type="GO" id="GO:0046336">
    <property type="term" value="P:ethanolamine catabolic process"/>
    <property type="evidence" value="ECO:0007669"/>
    <property type="project" value="UniProtKB-UniRule"/>
</dbReference>
<feature type="binding site" evidence="1">
    <location>
        <position position="408"/>
    </location>
    <ligand>
        <name>adenosylcob(III)alamin</name>
        <dbReference type="ChEBI" id="CHEBI:18408"/>
    </ligand>
</feature>
<dbReference type="InterPro" id="IPR044939">
    <property type="entry name" value="EutB_dom_2_sf"/>
</dbReference>
<feature type="binding site" evidence="1">
    <location>
        <position position="302"/>
    </location>
    <ligand>
        <name>adenosylcob(III)alamin</name>
        <dbReference type="ChEBI" id="CHEBI:18408"/>
    </ligand>
</feature>
<comment type="subcellular location">
    <subcellularLocation>
        <location evidence="1">Bacterial microcompartment</location>
    </subcellularLocation>
</comment>
<dbReference type="PIRSF" id="PIRSF018788">
    <property type="entry name" value="EutB"/>
    <property type="match status" value="1"/>
</dbReference>
<feature type="binding site" evidence="1">
    <location>
        <begin position="166"/>
        <end position="168"/>
    </location>
    <ligand>
        <name>substrate</name>
    </ligand>
</feature>
<dbReference type="Pfam" id="PF06751">
    <property type="entry name" value="EutB"/>
    <property type="match status" value="1"/>
</dbReference>
<dbReference type="EMBL" id="JAANCM010000013">
    <property type="protein sequence ID" value="NHT78317.1"/>
    <property type="molecule type" value="Genomic_DNA"/>
</dbReference>
<dbReference type="HAMAP" id="MF_00861">
    <property type="entry name" value="EutB"/>
    <property type="match status" value="1"/>
</dbReference>
<evidence type="ECO:0000256" key="2">
    <source>
        <dbReference type="SAM" id="SignalP"/>
    </source>
</evidence>
<accession>A0AA44CEN2</accession>
<dbReference type="GO" id="GO:0006520">
    <property type="term" value="P:amino acid metabolic process"/>
    <property type="evidence" value="ECO:0007669"/>
    <property type="project" value="InterPro"/>
</dbReference>
<reference evidence="3" key="1">
    <citation type="submission" date="2020-03" db="EMBL/GenBank/DDBJ databases">
        <title>Ferranicluibacter endophyticum gen. nov., sp. nov., a new genus isolated from Rubus ulmifolius Schott. stem.</title>
        <authorList>
            <person name="Roca-Couso R."/>
            <person name="Flores-Felix J.D."/>
            <person name="Igual J.M."/>
            <person name="Rivas R."/>
        </authorList>
    </citation>
    <scope>NUCLEOTIDE SEQUENCE</scope>
    <source>
        <strain evidence="3">CRRU44</strain>
    </source>
</reference>
<keyword evidence="4" id="KW-1185">Reference proteome</keyword>
<proteinExistence type="inferred from homology"/>
<feature type="binding site" evidence="1">
    <location>
        <position position="369"/>
    </location>
    <ligand>
        <name>substrate</name>
    </ligand>
</feature>
<comment type="function">
    <text evidence="1">Catalyzes the deamination of various vicinal amino-alcohols to oxo compounds. Allows this organism to utilize ethanolamine as the sole source of nitrogen and carbon in the presence of vitamin B12.</text>
</comment>
<evidence type="ECO:0000313" key="4">
    <source>
        <dbReference type="Proteomes" id="UP001155840"/>
    </source>
</evidence>
<comment type="caution">
    <text evidence="3">The sequence shown here is derived from an EMBL/GenBank/DDBJ whole genome shotgun (WGS) entry which is preliminary data.</text>
</comment>
<dbReference type="NCBIfam" id="NF011649">
    <property type="entry name" value="PRK15067.1"/>
    <property type="match status" value="1"/>
</dbReference>
<evidence type="ECO:0000256" key="1">
    <source>
        <dbReference type="HAMAP-Rule" id="MF_00861"/>
    </source>
</evidence>
<dbReference type="GO" id="GO:0008851">
    <property type="term" value="F:ethanolamine ammonia-lyase activity"/>
    <property type="evidence" value="ECO:0007669"/>
    <property type="project" value="UniProtKB-UniRule"/>
</dbReference>
<comment type="catalytic activity">
    <reaction evidence="1">
        <text>ethanolamine = acetaldehyde + NH4(+)</text>
        <dbReference type="Rhea" id="RHEA:15313"/>
        <dbReference type="ChEBI" id="CHEBI:15343"/>
        <dbReference type="ChEBI" id="CHEBI:28938"/>
        <dbReference type="ChEBI" id="CHEBI:57603"/>
        <dbReference type="EC" id="4.3.1.7"/>
    </reaction>
</comment>
<name>A0AA44CEN2_9HYPH</name>
<feature type="binding site" evidence="1">
    <location>
        <position position="294"/>
    </location>
    <ligand>
        <name>substrate</name>
    </ligand>
</feature>
<feature type="binding site" evidence="1">
    <location>
        <position position="252"/>
    </location>
    <ligand>
        <name>adenosylcob(III)alamin</name>
        <dbReference type="ChEBI" id="CHEBI:18408"/>
    </ligand>
</feature>
<dbReference type="EC" id="4.3.1.7" evidence="1"/>
<dbReference type="InterPro" id="IPR013785">
    <property type="entry name" value="Aldolase_TIM"/>
</dbReference>
<protein>
    <recommendedName>
        <fullName evidence="1">Ethanolamine ammonia-lyase large subunit</fullName>
        <shortName evidence="1">EAL large subunit</shortName>
        <ecNumber evidence="1">4.3.1.7</ecNumber>
    </recommendedName>
</protein>
<dbReference type="InterPro" id="IPR010628">
    <property type="entry name" value="EutB"/>
</dbReference>
<dbReference type="Gene3D" id="3.20.20.70">
    <property type="entry name" value="Aldolase class I"/>
    <property type="match status" value="1"/>
</dbReference>
<dbReference type="GO" id="GO:0031471">
    <property type="term" value="C:ethanolamine degradation polyhedral organelle"/>
    <property type="evidence" value="ECO:0007669"/>
    <property type="project" value="UniProtKB-UniRule"/>
</dbReference>
<comment type="cofactor">
    <cofactor evidence="1">
        <name>adenosylcob(III)alamin</name>
        <dbReference type="ChEBI" id="CHEBI:18408"/>
    </cofactor>
    <text evidence="1">Binds between the large and small subunits.</text>
</comment>
<keyword evidence="1" id="KW-0170">Cobalt</keyword>
<keyword evidence="1" id="KW-0846">Cobalamin</keyword>
<dbReference type="GO" id="GO:0031419">
    <property type="term" value="F:cobalamin binding"/>
    <property type="evidence" value="ECO:0007669"/>
    <property type="project" value="UniProtKB-UniRule"/>
</dbReference>
<dbReference type="GO" id="GO:0009350">
    <property type="term" value="C:ethanolamine ammonia-lyase complex"/>
    <property type="evidence" value="ECO:0007669"/>
    <property type="project" value="UniProtKB-UniRule"/>
</dbReference>
<dbReference type="Proteomes" id="UP001155840">
    <property type="component" value="Unassembled WGS sequence"/>
</dbReference>
<dbReference type="PANTHER" id="PTHR39329:SF1">
    <property type="entry name" value="ETHANOLAMINE AMMONIA-LYASE LARGE SUBUNIT"/>
    <property type="match status" value="1"/>
</dbReference>
<feature type="binding site" evidence="1">
    <location>
        <position position="199"/>
    </location>
    <ligand>
        <name>substrate</name>
    </ligand>
</feature>
<dbReference type="Gene3D" id="2.30.170.30">
    <property type="entry name" value="ethanolamine ammonia-lyase heavy chain domain like"/>
    <property type="match status" value="1"/>
</dbReference>
<feature type="chain" id="PRO_5041269617" description="Ethanolamine ammonia-lyase large subunit" evidence="2">
    <location>
        <begin position="22"/>
        <end position="466"/>
    </location>
</feature>
<evidence type="ECO:0000313" key="3">
    <source>
        <dbReference type="EMBL" id="NHT78317.1"/>
    </source>
</evidence>
<keyword evidence="2" id="KW-0732">Signal</keyword>
<dbReference type="Gene3D" id="1.10.220.70">
    <property type="entry name" value="lyase"/>
    <property type="match status" value="1"/>
</dbReference>
<dbReference type="AlphaFoldDB" id="A0AA44CEN2"/>
<comment type="similarity">
    <text evidence="1">Belongs to the EutB family.</text>
</comment>
<dbReference type="PANTHER" id="PTHR39329">
    <property type="entry name" value="ETHANOLAMINE AMMONIA-LYASE HEAVY CHAIN"/>
    <property type="match status" value="1"/>
</dbReference>
<comment type="pathway">
    <text evidence="1">Amine and polyamine degradation; ethanolamine degradation.</text>
</comment>
<feature type="signal peptide" evidence="2">
    <location>
        <begin position="1"/>
        <end position="21"/>
    </location>
</feature>
<keyword evidence="1" id="KW-0456">Lyase</keyword>
<sequence>MKRRRRVTYRIIAGGTLWAFADLKQLMAKATPLRSGDVLAGVAASSAEESVAARMCLADVPLKQFLTEALIPYEADDVTRLIMDSHDATAFRPVAHMTVGQFRDWLLTPVASPAVLSALSRGLTPEMVAAVSKLMRNQDLILVARKCRVVTRFRNTIGLAGTMAVRLQPNHPYDDKRGIAASIVDGLLYGCGDAVIGINPASDNIAVLSDLNHMLDEIVHRYDIPTQTCILTHVTSSIGMIERGVPVDLVFQSVAGTQKTNQSFGVTLDVLREGRDAALSLKRGTVGENVMYFETGQGSALSAGGHHGVDQQTCEARAYAVCRAFDPLIVNTVVGFIGPEYLADGKQIVRAGLEDHFCGKLLGVPMGCDICYTNHAEADQDDMDVLLTLLGAAGVNFVIGVPGADDIMLNYQSTSFHDQLYIREVLGLKRAPEFEAWLQRMGLTDAAGQLTHHGLDHPLLTILEAS</sequence>
<keyword evidence="1" id="KW-1283">Bacterial microcompartment</keyword>
<feature type="binding site" evidence="1">
    <location>
        <position position="200"/>
    </location>
    <ligand>
        <name>adenosylcob(III)alamin</name>
        <dbReference type="ChEBI" id="CHEBI:18408"/>
    </ligand>
</feature>